<dbReference type="InterPro" id="IPR036259">
    <property type="entry name" value="MFS_trans_sf"/>
</dbReference>
<evidence type="ECO:0000256" key="5">
    <source>
        <dbReference type="ARBA" id="ARBA00023136"/>
    </source>
</evidence>
<dbReference type="EMBL" id="JABSND010000119">
    <property type="protein sequence ID" value="KAI6297087.1"/>
    <property type="molecule type" value="Genomic_DNA"/>
</dbReference>
<feature type="transmembrane region" description="Helical" evidence="7">
    <location>
        <begin position="319"/>
        <end position="341"/>
    </location>
</feature>
<name>A0ABQ8NHA1_PYRGI</name>
<dbReference type="PANTHER" id="PTHR48022:SF2">
    <property type="entry name" value="PLASTIDIC GLUCOSE TRANSPORTER 4"/>
    <property type="match status" value="1"/>
</dbReference>
<evidence type="ECO:0000313" key="9">
    <source>
        <dbReference type="EMBL" id="KAI6297087.1"/>
    </source>
</evidence>
<evidence type="ECO:0000313" key="10">
    <source>
        <dbReference type="Proteomes" id="UP001059893"/>
    </source>
</evidence>
<proteinExistence type="inferred from homology"/>
<protein>
    <recommendedName>
        <fullName evidence="8">Major facilitator superfamily (MFS) profile domain-containing protein</fullName>
    </recommendedName>
</protein>
<reference evidence="9" key="1">
    <citation type="submission" date="2021-01" db="EMBL/GenBank/DDBJ databases">
        <title>Deciphering the adaptive evolutionary patterns associated with biogeogrpahic diversity in the finger millet blast pathogen Magnaporthe oryzae in Eastern Africa.</title>
        <authorList>
            <person name="Onyema G."/>
            <person name="Shittu T.A."/>
            <person name="Dodsworth S."/>
            <person name="Devilliers S."/>
            <person name="Muthumeenakshi S."/>
            <person name="Sreenivasaprasad S."/>
        </authorList>
    </citation>
    <scope>NUCLEOTIDE SEQUENCE</scope>
    <source>
        <strain evidence="9">D15/s37</strain>
    </source>
</reference>
<evidence type="ECO:0000256" key="6">
    <source>
        <dbReference type="SAM" id="MobiDB-lite"/>
    </source>
</evidence>
<evidence type="ECO:0000259" key="8">
    <source>
        <dbReference type="PROSITE" id="PS50850"/>
    </source>
</evidence>
<dbReference type="InterPro" id="IPR005828">
    <property type="entry name" value="MFS_sugar_transport-like"/>
</dbReference>
<organism evidence="9 10">
    <name type="scientific">Pyricularia grisea</name>
    <name type="common">Crabgrass-specific blast fungus</name>
    <name type="synonym">Magnaporthe grisea</name>
    <dbReference type="NCBI Taxonomy" id="148305"/>
    <lineage>
        <taxon>Eukaryota</taxon>
        <taxon>Fungi</taxon>
        <taxon>Dikarya</taxon>
        <taxon>Ascomycota</taxon>
        <taxon>Pezizomycotina</taxon>
        <taxon>Sordariomycetes</taxon>
        <taxon>Sordariomycetidae</taxon>
        <taxon>Magnaporthales</taxon>
        <taxon>Pyriculariaceae</taxon>
        <taxon>Pyricularia</taxon>
    </lineage>
</organism>
<dbReference type="PANTHER" id="PTHR48022">
    <property type="entry name" value="PLASTIDIC GLUCOSE TRANSPORTER 4"/>
    <property type="match status" value="1"/>
</dbReference>
<dbReference type="Gene3D" id="1.20.1250.20">
    <property type="entry name" value="MFS general substrate transporter like domains"/>
    <property type="match status" value="2"/>
</dbReference>
<dbReference type="InterPro" id="IPR020846">
    <property type="entry name" value="MFS_dom"/>
</dbReference>
<dbReference type="Pfam" id="PF00083">
    <property type="entry name" value="Sugar_tr"/>
    <property type="match status" value="2"/>
</dbReference>
<dbReference type="InterPro" id="IPR050360">
    <property type="entry name" value="MFS_Sugar_Transporters"/>
</dbReference>
<feature type="transmembrane region" description="Helical" evidence="7">
    <location>
        <begin position="288"/>
        <end position="307"/>
    </location>
</feature>
<comment type="caution">
    <text evidence="9">The sequence shown here is derived from an EMBL/GenBank/DDBJ whole genome shotgun (WGS) entry which is preliminary data.</text>
</comment>
<feature type="transmembrane region" description="Helical" evidence="7">
    <location>
        <begin position="353"/>
        <end position="371"/>
    </location>
</feature>
<dbReference type="Proteomes" id="UP001059893">
    <property type="component" value="Unassembled WGS sequence"/>
</dbReference>
<feature type="transmembrane region" description="Helical" evidence="7">
    <location>
        <begin position="145"/>
        <end position="164"/>
    </location>
</feature>
<comment type="subcellular location">
    <subcellularLocation>
        <location evidence="1">Membrane</location>
        <topology evidence="1">Multi-pass membrane protein</topology>
    </subcellularLocation>
</comment>
<evidence type="ECO:0000256" key="2">
    <source>
        <dbReference type="ARBA" id="ARBA00010992"/>
    </source>
</evidence>
<evidence type="ECO:0000256" key="1">
    <source>
        <dbReference type="ARBA" id="ARBA00004141"/>
    </source>
</evidence>
<keyword evidence="3 7" id="KW-0812">Transmembrane</keyword>
<evidence type="ECO:0000256" key="4">
    <source>
        <dbReference type="ARBA" id="ARBA00022989"/>
    </source>
</evidence>
<dbReference type="SUPFAM" id="SSF103473">
    <property type="entry name" value="MFS general substrate transporter"/>
    <property type="match status" value="1"/>
</dbReference>
<accession>A0ABQ8NHA1</accession>
<gene>
    <name evidence="9" type="ORF">MCOR33_006473</name>
</gene>
<keyword evidence="4 7" id="KW-1133">Transmembrane helix</keyword>
<feature type="domain" description="Major facilitator superfamily (MFS) profile" evidence="8">
    <location>
        <begin position="1"/>
        <end position="443"/>
    </location>
</feature>
<dbReference type="PROSITE" id="PS50850">
    <property type="entry name" value="MFS"/>
    <property type="match status" value="1"/>
</dbReference>
<keyword evidence="10" id="KW-1185">Reference proteome</keyword>
<feature type="region of interest" description="Disordered" evidence="6">
    <location>
        <begin position="224"/>
        <end position="244"/>
    </location>
</feature>
<comment type="similarity">
    <text evidence="2">Belongs to the major facilitator superfamily. Sugar transporter (TC 2.A.1.1) family.</text>
</comment>
<evidence type="ECO:0000256" key="7">
    <source>
        <dbReference type="SAM" id="Phobius"/>
    </source>
</evidence>
<evidence type="ECO:0000256" key="3">
    <source>
        <dbReference type="ARBA" id="ARBA00022692"/>
    </source>
</evidence>
<sequence length="443" mass="48948">MFGERNPETAKSFLTPSQLAYLNSLRLITYAVGVVIASQLSERFGHRIVFLLMNSICVSRVAISYTSTSYEQILARRTILQTHIGMEAALVPMYMAELVPSAIRGRMVASFTYHSNSDVDIFANLVSSIITNFTSKYPDRSSWRVPFAIIFAFPALALLLSVFLPESPRWLVGKGKSEEAKNALWYLNSARLSKARLSRADGATCSRLWHGVLGAGQHHGFLHSHHDQASRPAPGPHHHHDLHRAPRTTQDFSQHGLPVRLVAAMMGVLSAIQPASDGLKRGIDALSILFPYAYIVSFGLIMQIVPSEISHISLRDKSFMVYWMVSDVANFAATFSLAYLLSEPYAALGAKVAFIYAATSVCLLVWAYFCYHELTGRSLEEVDELFAEGVSAWRSAKWVSTSKMGQLTAMENSKGDAGPMLSEKVVDQDAESARHVENGVDKN</sequence>
<keyword evidence="5 7" id="KW-0472">Membrane</keyword>